<dbReference type="GO" id="GO:0005737">
    <property type="term" value="C:cytoplasm"/>
    <property type="evidence" value="ECO:0007669"/>
    <property type="project" value="TreeGrafter"/>
</dbReference>
<comment type="pathway">
    <text evidence="1">tRNA modification; wybutosine-tRNA(Phe) biosynthesis.</text>
</comment>
<dbReference type="GO" id="GO:0030488">
    <property type="term" value="P:tRNA methylation"/>
    <property type="evidence" value="ECO:0007669"/>
    <property type="project" value="TreeGrafter"/>
</dbReference>
<dbReference type="Gene3D" id="3.40.50.150">
    <property type="entry name" value="Vaccinia Virus protein VP39"/>
    <property type="match status" value="1"/>
</dbReference>
<dbReference type="PROSITE" id="PS51684">
    <property type="entry name" value="SAM_MT_TRM5_TYW2"/>
    <property type="match status" value="1"/>
</dbReference>
<dbReference type="Gene3D" id="3.30.1960.10">
    <property type="entry name" value="tRNA wybutosine-synthesizing-like"/>
    <property type="match status" value="1"/>
</dbReference>
<keyword evidence="4" id="KW-0949">S-adenosyl-L-methionine</keyword>
<sequence length="620" mass="69977">MKESTSKQAGIEGFLSRKETCLSKRDRSSAGRIDPKAVDICAAINAREEFYTTSSCSGRCFLYCGDGIKAHHHFVEKGEGNNQDKQESQSNEQRQPRGHGFFHRFRVNHDIIRDAKRYFNFDTLDPTKDDFDPTGGGDAMRTVDQYEYKQHQDEGEEVKKEETSGPFTKIQQNNVEMFKCIPDQPTWLRYEPFILHVMCRSLEAAEALMNAARPAFKNVGLTSWKHGYGRYIVAIWGDEGLDLPVTTPQDTMKFLFNGQEEWLQELVNERHYRNWAKLEKFVRSVRCLPDVIDKIGDDWVMNDTEFGQSTAVDLEKTLTSQTLAAEEPSTNTPKRFEVVGDVALLHGIPEGSSDKDLEEIGNAIMKRNKSIKVVVVRSSALGGSERAPGEKGIKIVAGRNRDPLVTSHMEYGIKCVVDLNHTFFTSRMAPERLRICQQVARGENILALFCGVGMDAMQLAGRTEATILGVELNPVAYKCAMLGHRMLAKNKSIKTPKAQERLQFVQGDALEICSTLEPRSFDRILAPRPKEGNMDGDLGSGDGGVEFLRAFLPLLKSQGECHWYDFCADWELPDCDRTRKTIESVCQEFGMECEVIHVAKVGSIAKRQFRICMDFRVIIP</sequence>
<evidence type="ECO:0000259" key="9">
    <source>
        <dbReference type="PROSITE" id="PS51684"/>
    </source>
</evidence>
<dbReference type="GO" id="GO:0102522">
    <property type="term" value="F:tRNA 4-demethylwyosine alpha-amino-alpha-carboxypropyltransferase activity"/>
    <property type="evidence" value="ECO:0007669"/>
    <property type="project" value="UniProtKB-EC"/>
</dbReference>
<evidence type="ECO:0000256" key="2">
    <source>
        <dbReference type="ARBA" id="ARBA00022603"/>
    </source>
</evidence>
<keyword evidence="2" id="KW-0489">Methyltransferase</keyword>
<evidence type="ECO:0000256" key="8">
    <source>
        <dbReference type="SAM" id="MobiDB-lite"/>
    </source>
</evidence>
<proteinExistence type="predicted"/>
<keyword evidence="5" id="KW-0819">tRNA processing</keyword>
<dbReference type="Proteomes" id="UP001054902">
    <property type="component" value="Unassembled WGS sequence"/>
</dbReference>
<dbReference type="InterPro" id="IPR003827">
    <property type="entry name" value="tRNA_yW-synthesising"/>
</dbReference>
<comment type="catalytic activity">
    <reaction evidence="6">
        <text>4-demethyl-7-[(3S)-3-amino-3-carboxypropyl]wyosine(37) in tRNA(Phe) + S-adenosyl-L-methionine = 7-[(3S)-3-amino-3-carboxypropyl]wyosine(37) in tRNA(Phe) + S-adenosyl-L-homocysteine + H(+)</text>
        <dbReference type="Rhea" id="RHEA:36635"/>
        <dbReference type="Rhea" id="RHEA-COMP:10378"/>
        <dbReference type="Rhea" id="RHEA-COMP:10379"/>
        <dbReference type="ChEBI" id="CHEBI:15378"/>
        <dbReference type="ChEBI" id="CHEBI:57856"/>
        <dbReference type="ChEBI" id="CHEBI:59789"/>
        <dbReference type="ChEBI" id="CHEBI:73543"/>
        <dbReference type="ChEBI" id="CHEBI:73550"/>
        <dbReference type="EC" id="2.1.1.282"/>
    </reaction>
</comment>
<dbReference type="Pfam" id="PF02676">
    <property type="entry name" value="TYW3"/>
    <property type="match status" value="1"/>
</dbReference>
<dbReference type="PANTHER" id="PTHR23245">
    <property type="entry name" value="TRNA METHYLTRANSFERASE"/>
    <property type="match status" value="1"/>
</dbReference>
<dbReference type="InterPro" id="IPR029063">
    <property type="entry name" value="SAM-dependent_MTases_sf"/>
</dbReference>
<evidence type="ECO:0000256" key="4">
    <source>
        <dbReference type="ARBA" id="ARBA00022691"/>
    </source>
</evidence>
<evidence type="ECO:0000313" key="10">
    <source>
        <dbReference type="EMBL" id="GFH61333.1"/>
    </source>
</evidence>
<dbReference type="SUPFAM" id="SSF111278">
    <property type="entry name" value="SSo0622-like"/>
    <property type="match status" value="1"/>
</dbReference>
<feature type="compositionally biased region" description="Basic and acidic residues" evidence="8">
    <location>
        <begin position="78"/>
        <end position="87"/>
    </location>
</feature>
<evidence type="ECO:0000313" key="11">
    <source>
        <dbReference type="Proteomes" id="UP001054902"/>
    </source>
</evidence>
<dbReference type="EMBL" id="BLLK01000074">
    <property type="protein sequence ID" value="GFH61333.1"/>
    <property type="molecule type" value="Genomic_DNA"/>
</dbReference>
<dbReference type="AlphaFoldDB" id="A0AAD3DBG6"/>
<dbReference type="InterPro" id="IPR036602">
    <property type="entry name" value="tRNA_yW-synthesising-like_sf"/>
</dbReference>
<feature type="region of interest" description="Disordered" evidence="8">
    <location>
        <begin position="78"/>
        <end position="100"/>
    </location>
</feature>
<evidence type="ECO:0000256" key="1">
    <source>
        <dbReference type="ARBA" id="ARBA00004797"/>
    </source>
</evidence>
<dbReference type="PANTHER" id="PTHR23245:SF25">
    <property type="entry name" value="TRNA WYBUTOSINE-SYNTHESIZING PROTEIN 2 HOMOLOG"/>
    <property type="match status" value="1"/>
</dbReference>
<evidence type="ECO:0000256" key="7">
    <source>
        <dbReference type="ARBA" id="ARBA00049400"/>
    </source>
</evidence>
<reference evidence="10 11" key="1">
    <citation type="journal article" date="2021" name="Sci. Rep.">
        <title>The genome of the diatom Chaetoceros tenuissimus carries an ancient integrated fragment of an extant virus.</title>
        <authorList>
            <person name="Hongo Y."/>
            <person name="Kimura K."/>
            <person name="Takaki Y."/>
            <person name="Yoshida Y."/>
            <person name="Baba S."/>
            <person name="Kobayashi G."/>
            <person name="Nagasaki K."/>
            <person name="Hano T."/>
            <person name="Tomaru Y."/>
        </authorList>
    </citation>
    <scope>NUCLEOTIDE SEQUENCE [LARGE SCALE GENOMIC DNA]</scope>
    <source>
        <strain evidence="10 11">NIES-3715</strain>
    </source>
</reference>
<name>A0AAD3DBG6_9STRA</name>
<feature type="domain" description="SAM-dependent methyltransferase TRM5/TYW2-type" evidence="9">
    <location>
        <begin position="336"/>
        <end position="619"/>
    </location>
</feature>
<gene>
    <name evidence="10" type="ORF">CTEN210_17809</name>
</gene>
<dbReference type="SUPFAM" id="SSF53335">
    <property type="entry name" value="S-adenosyl-L-methionine-dependent methyltransferases"/>
    <property type="match status" value="1"/>
</dbReference>
<dbReference type="GO" id="GO:0008175">
    <property type="term" value="F:tRNA methyltransferase activity"/>
    <property type="evidence" value="ECO:0007669"/>
    <property type="project" value="TreeGrafter"/>
</dbReference>
<evidence type="ECO:0000256" key="5">
    <source>
        <dbReference type="ARBA" id="ARBA00022694"/>
    </source>
</evidence>
<keyword evidence="3" id="KW-0808">Transferase</keyword>
<keyword evidence="11" id="KW-1185">Reference proteome</keyword>
<evidence type="ECO:0000256" key="6">
    <source>
        <dbReference type="ARBA" id="ARBA00049202"/>
    </source>
</evidence>
<evidence type="ECO:0000256" key="3">
    <source>
        <dbReference type="ARBA" id="ARBA00022679"/>
    </source>
</evidence>
<dbReference type="InterPro" id="IPR030382">
    <property type="entry name" value="MeTrfase_TRM5/TYW2"/>
</dbReference>
<organism evidence="10 11">
    <name type="scientific">Chaetoceros tenuissimus</name>
    <dbReference type="NCBI Taxonomy" id="426638"/>
    <lineage>
        <taxon>Eukaryota</taxon>
        <taxon>Sar</taxon>
        <taxon>Stramenopiles</taxon>
        <taxon>Ochrophyta</taxon>
        <taxon>Bacillariophyta</taxon>
        <taxon>Coscinodiscophyceae</taxon>
        <taxon>Chaetocerotophycidae</taxon>
        <taxon>Chaetocerotales</taxon>
        <taxon>Chaetocerotaceae</taxon>
        <taxon>Chaetoceros</taxon>
    </lineage>
</organism>
<dbReference type="Gene3D" id="3.30.300.110">
    <property type="entry name" value="Met-10+ protein-like domains"/>
    <property type="match status" value="1"/>
</dbReference>
<protein>
    <recommendedName>
        <fullName evidence="9">SAM-dependent methyltransferase TRM5/TYW2-type domain-containing protein</fullName>
    </recommendedName>
</protein>
<accession>A0AAD3DBG6</accession>
<dbReference type="InterPro" id="IPR056743">
    <property type="entry name" value="TRM5-TYW2-like_MTfase"/>
</dbReference>
<dbReference type="CDD" id="cd02440">
    <property type="entry name" value="AdoMet_MTases"/>
    <property type="match status" value="1"/>
</dbReference>
<comment type="caution">
    <text evidence="10">The sequence shown here is derived from an EMBL/GenBank/DDBJ whole genome shotgun (WGS) entry which is preliminary data.</text>
</comment>
<dbReference type="Pfam" id="PF02475">
    <property type="entry name" value="TRM5-TYW2_MTfase"/>
    <property type="match status" value="1"/>
</dbReference>
<comment type="catalytic activity">
    <reaction evidence="7">
        <text>4-demethylwyosine(37) in tRNA(Phe) + S-adenosyl-L-methionine = 4-demethyl-7-[(3S)-3-amino-3-carboxypropyl]wyosine(37) in tRNA(Phe) + S-methyl-5'-thioadenosine + H(+)</text>
        <dbReference type="Rhea" id="RHEA:36355"/>
        <dbReference type="Rhea" id="RHEA-COMP:10164"/>
        <dbReference type="Rhea" id="RHEA-COMP:10378"/>
        <dbReference type="ChEBI" id="CHEBI:15378"/>
        <dbReference type="ChEBI" id="CHEBI:17509"/>
        <dbReference type="ChEBI" id="CHEBI:59789"/>
        <dbReference type="ChEBI" id="CHEBI:64315"/>
        <dbReference type="ChEBI" id="CHEBI:73550"/>
        <dbReference type="EC" id="2.5.1.114"/>
    </reaction>
</comment>
<dbReference type="GO" id="GO:0031591">
    <property type="term" value="P:wybutosine biosynthetic process"/>
    <property type="evidence" value="ECO:0007669"/>
    <property type="project" value="TreeGrafter"/>
</dbReference>